<keyword evidence="9 10" id="KW-0807">Transducer</keyword>
<dbReference type="InterPro" id="IPR000276">
    <property type="entry name" value="GPCR_Rhodpsn"/>
</dbReference>
<dbReference type="InterPro" id="IPR017452">
    <property type="entry name" value="GPCR_Rhodpsn_7TM"/>
</dbReference>
<dbReference type="Proteomes" id="UP000694388">
    <property type="component" value="Unplaced"/>
</dbReference>
<evidence type="ECO:0000256" key="6">
    <source>
        <dbReference type="ARBA" id="ARBA00023157"/>
    </source>
</evidence>
<dbReference type="SUPFAM" id="SSF81321">
    <property type="entry name" value="Family A G protein-coupled receptor-like"/>
    <property type="match status" value="1"/>
</dbReference>
<evidence type="ECO:0000256" key="4">
    <source>
        <dbReference type="ARBA" id="ARBA00023040"/>
    </source>
</evidence>
<evidence type="ECO:0000256" key="11">
    <source>
        <dbReference type="SAM" id="Phobius"/>
    </source>
</evidence>
<name>A0A8C4R2C0_EPTBU</name>
<evidence type="ECO:0000256" key="2">
    <source>
        <dbReference type="ARBA" id="ARBA00022692"/>
    </source>
</evidence>
<proteinExistence type="inferred from homology"/>
<reference evidence="13" key="1">
    <citation type="submission" date="2025-08" db="UniProtKB">
        <authorList>
            <consortium name="Ensembl"/>
        </authorList>
    </citation>
    <scope>IDENTIFICATION</scope>
</reference>
<feature type="transmembrane region" description="Helical" evidence="11">
    <location>
        <begin position="45"/>
        <end position="70"/>
    </location>
</feature>
<feature type="transmembrane region" description="Helical" evidence="11">
    <location>
        <begin position="161"/>
        <end position="183"/>
    </location>
</feature>
<dbReference type="AlphaFoldDB" id="A0A8C4R2C0"/>
<dbReference type="PROSITE" id="PS00237">
    <property type="entry name" value="G_PROTEIN_RECEP_F1_1"/>
    <property type="match status" value="1"/>
</dbReference>
<feature type="transmembrane region" description="Helical" evidence="11">
    <location>
        <begin position="82"/>
        <end position="107"/>
    </location>
</feature>
<dbReference type="PANTHER" id="PTHR24238">
    <property type="entry name" value="G-PROTEIN COUPLED RECEPTOR"/>
    <property type="match status" value="1"/>
</dbReference>
<keyword evidence="14" id="KW-1185">Reference proteome</keyword>
<evidence type="ECO:0000256" key="8">
    <source>
        <dbReference type="ARBA" id="ARBA00023180"/>
    </source>
</evidence>
<dbReference type="OMA" id="AYYARET"/>
<keyword evidence="6" id="KW-1015">Disulfide bond</keyword>
<keyword evidence="4 10" id="KW-0297">G-protein coupled receptor</keyword>
<keyword evidence="3 11" id="KW-1133">Transmembrane helix</keyword>
<dbReference type="PANTHER" id="PTHR24238:SF74">
    <property type="entry name" value="PROKINETICIN RECEPTOR 2"/>
    <property type="match status" value="1"/>
</dbReference>
<dbReference type="Ensembl" id="ENSEBUT00000023892.1">
    <property type="protein sequence ID" value="ENSEBUP00000023316.1"/>
    <property type="gene ID" value="ENSEBUG00000014347.1"/>
</dbReference>
<dbReference type="Pfam" id="PF00001">
    <property type="entry name" value="7tm_1"/>
    <property type="match status" value="1"/>
</dbReference>
<feature type="domain" description="G-protein coupled receptors family 1 profile" evidence="12">
    <location>
        <begin position="61"/>
        <end position="244"/>
    </location>
</feature>
<evidence type="ECO:0000256" key="9">
    <source>
        <dbReference type="ARBA" id="ARBA00023224"/>
    </source>
</evidence>
<keyword evidence="7 10" id="KW-0675">Receptor</keyword>
<evidence type="ECO:0000313" key="13">
    <source>
        <dbReference type="Ensembl" id="ENSEBUP00000023316.1"/>
    </source>
</evidence>
<dbReference type="GO" id="GO:0008188">
    <property type="term" value="F:neuropeptide receptor activity"/>
    <property type="evidence" value="ECO:0007669"/>
    <property type="project" value="TreeGrafter"/>
</dbReference>
<comment type="similarity">
    <text evidence="10">Belongs to the G-protein coupled receptor 1 family.</text>
</comment>
<keyword evidence="2 10" id="KW-0812">Transmembrane</keyword>
<dbReference type="GeneTree" id="ENSGT00940000164891"/>
<accession>A0A8C4R2C0</accession>
<dbReference type="PROSITE" id="PS50262">
    <property type="entry name" value="G_PROTEIN_RECEP_F1_2"/>
    <property type="match status" value="1"/>
</dbReference>
<evidence type="ECO:0000256" key="7">
    <source>
        <dbReference type="ARBA" id="ARBA00023170"/>
    </source>
</evidence>
<dbReference type="PRINTS" id="PR00237">
    <property type="entry name" value="GPCRRHODOPSN"/>
</dbReference>
<dbReference type="Gene3D" id="1.20.1070.10">
    <property type="entry name" value="Rhodopsin 7-helix transmembrane proteins"/>
    <property type="match status" value="1"/>
</dbReference>
<evidence type="ECO:0000256" key="3">
    <source>
        <dbReference type="ARBA" id="ARBA00022989"/>
    </source>
</evidence>
<keyword evidence="8" id="KW-0325">Glycoprotein</keyword>
<feature type="transmembrane region" description="Helical" evidence="11">
    <location>
        <begin position="217"/>
        <end position="240"/>
    </location>
</feature>
<evidence type="ECO:0000259" key="12">
    <source>
        <dbReference type="PROSITE" id="PS50262"/>
    </source>
</evidence>
<sequence length="305" mass="34482">MSAERVTHLRFVKYIERASESSQCNIYGCHAVRPNDDLTLLPARLVIGVALVCIMVICGLGNMLFSVALLRSKHLRNITNIFIANLAISDLLVAVVCCPFEFEYYVIRQLAWTHGPRLCASINYLRSVSLYVSTNALLAIAVDRYLVVVHPLKPRVMRPTAYIMVAVVWAVSIIIAIPAAYYARETSVPRERTETGEDRKFCMQIFPAEDELFYKSYFLFVLAVEFLGPVLTMTLCYACIAKELWFKVTHDLVTNVFTFVTTPVPFQKSFRTKSMTSIPMESGNSPTTEINMVQLHSFMAGEETF</sequence>
<organism evidence="13 14">
    <name type="scientific">Eptatretus burgeri</name>
    <name type="common">Inshore hagfish</name>
    <dbReference type="NCBI Taxonomy" id="7764"/>
    <lineage>
        <taxon>Eukaryota</taxon>
        <taxon>Metazoa</taxon>
        <taxon>Chordata</taxon>
        <taxon>Craniata</taxon>
        <taxon>Vertebrata</taxon>
        <taxon>Cyclostomata</taxon>
        <taxon>Myxini</taxon>
        <taxon>Myxiniformes</taxon>
        <taxon>Myxinidae</taxon>
        <taxon>Eptatretinae</taxon>
        <taxon>Eptatretus</taxon>
    </lineage>
</organism>
<dbReference type="GO" id="GO:0005886">
    <property type="term" value="C:plasma membrane"/>
    <property type="evidence" value="ECO:0007669"/>
    <property type="project" value="UniProtKB-SubCell"/>
</dbReference>
<keyword evidence="5 11" id="KW-0472">Membrane</keyword>
<evidence type="ECO:0000313" key="14">
    <source>
        <dbReference type="Proteomes" id="UP000694388"/>
    </source>
</evidence>
<evidence type="ECO:0000256" key="5">
    <source>
        <dbReference type="ARBA" id="ARBA00023136"/>
    </source>
</evidence>
<protein>
    <recommendedName>
        <fullName evidence="12">G-protein coupled receptors family 1 profile domain-containing protein</fullName>
    </recommendedName>
</protein>
<comment type="subcellular location">
    <subcellularLocation>
        <location evidence="1">Membrane</location>
        <topology evidence="1">Multi-pass membrane protein</topology>
    </subcellularLocation>
</comment>
<evidence type="ECO:0000256" key="1">
    <source>
        <dbReference type="ARBA" id="ARBA00004141"/>
    </source>
</evidence>
<evidence type="ECO:0000256" key="10">
    <source>
        <dbReference type="RuleBase" id="RU000688"/>
    </source>
</evidence>
<reference evidence="13" key="2">
    <citation type="submission" date="2025-09" db="UniProtKB">
        <authorList>
            <consortium name="Ensembl"/>
        </authorList>
    </citation>
    <scope>IDENTIFICATION</scope>
</reference>